<dbReference type="PROSITE" id="PS51318">
    <property type="entry name" value="TAT"/>
    <property type="match status" value="1"/>
</dbReference>
<feature type="domain" description="Sulfatase N-terminal" evidence="4">
    <location>
        <begin position="41"/>
        <end position="335"/>
    </location>
</feature>
<evidence type="ECO:0000256" key="1">
    <source>
        <dbReference type="ARBA" id="ARBA00008779"/>
    </source>
</evidence>
<dbReference type="InterPro" id="IPR006311">
    <property type="entry name" value="TAT_signal"/>
</dbReference>
<evidence type="ECO:0000256" key="3">
    <source>
        <dbReference type="SAM" id="SignalP"/>
    </source>
</evidence>
<sequence length="497" mass="54921">MTINRRNFLASVAATIALPKAQAAAPAPQATHRPDTGKRPRNVVLFICDDLGYGDLGCYGSHLPTPNLDRLAAEGIRFTHFNSAHPICSASRAALLTGRYGTRSGARGAFMPHSTTGLALDETTLGDLFHQRGFATKAIGKWHLGDAPEYLPTHRGFDSYYGVPYSVDMYPLPLIRDTQILEEDTDRTVLTSRYTEEALTSLNQQHEQHPDKPFFLYFAFSYPHDPARSSPRFRGKSGFGEQGDAIHELDWAVGQVVQSLRTKGLLEDTLVLFTSDHGPWFQGCPGFLRGRKGSTFDGGFRVPLIAHWPAAIQAGQVSSTWMSNLDILPTLSSLCDLPASPKPLDGIDMKHTLLGAPEEPTRKSLLYFTPMTAQGMDFHCARKGDWKARFAQLDGGEIYINDHGPARKSSWLPHTELYNLKKDPAEAYDVAALHPEIIAEILHDAEAQIQTMPEPVQQAFNELRQNPASITTPPGAAARIPSTQPLPPWVWEPPDRR</sequence>
<name>A0A916RR26_9BACT</name>
<gene>
    <name evidence="5" type="ORF">GCM10011507_17170</name>
</gene>
<dbReference type="Gene3D" id="3.30.1120.10">
    <property type="match status" value="1"/>
</dbReference>
<reference evidence="5" key="1">
    <citation type="journal article" date="2014" name="Int. J. Syst. Evol. Microbiol.">
        <title>Complete genome sequence of Corynebacterium casei LMG S-19264T (=DSM 44701T), isolated from a smear-ripened cheese.</title>
        <authorList>
            <consortium name="US DOE Joint Genome Institute (JGI-PGF)"/>
            <person name="Walter F."/>
            <person name="Albersmeier A."/>
            <person name="Kalinowski J."/>
            <person name="Ruckert C."/>
        </authorList>
    </citation>
    <scope>NUCLEOTIDE SEQUENCE</scope>
    <source>
        <strain evidence="5">CGMCC 1.15447</strain>
    </source>
</reference>
<feature type="chain" id="PRO_5036850199" description="Sulfatase N-terminal domain-containing protein" evidence="3">
    <location>
        <begin position="24"/>
        <end position="497"/>
    </location>
</feature>
<evidence type="ECO:0000313" key="5">
    <source>
        <dbReference type="EMBL" id="GGA66154.1"/>
    </source>
</evidence>
<comment type="similarity">
    <text evidence="1">Belongs to the sulfatase family.</text>
</comment>
<comment type="caution">
    <text evidence="5">The sequence shown here is derived from an EMBL/GenBank/DDBJ whole genome shotgun (WGS) entry which is preliminary data.</text>
</comment>
<dbReference type="InterPro" id="IPR000917">
    <property type="entry name" value="Sulfatase_N"/>
</dbReference>
<dbReference type="SUPFAM" id="SSF53649">
    <property type="entry name" value="Alkaline phosphatase-like"/>
    <property type="match status" value="1"/>
</dbReference>
<feature type="signal peptide" evidence="3">
    <location>
        <begin position="1"/>
        <end position="23"/>
    </location>
</feature>
<dbReference type="PANTHER" id="PTHR42693:SF11">
    <property type="entry name" value="ARYLSULFATASE A"/>
    <property type="match status" value="1"/>
</dbReference>
<protein>
    <recommendedName>
        <fullName evidence="4">Sulfatase N-terminal domain-containing protein</fullName>
    </recommendedName>
</protein>
<evidence type="ECO:0000256" key="2">
    <source>
        <dbReference type="SAM" id="MobiDB-lite"/>
    </source>
</evidence>
<dbReference type="AlphaFoldDB" id="A0A916RR26"/>
<dbReference type="InterPro" id="IPR017850">
    <property type="entry name" value="Alkaline_phosphatase_core_sf"/>
</dbReference>
<evidence type="ECO:0000313" key="6">
    <source>
        <dbReference type="Proteomes" id="UP000648801"/>
    </source>
</evidence>
<dbReference type="Gene3D" id="3.40.720.10">
    <property type="entry name" value="Alkaline Phosphatase, subunit A"/>
    <property type="match status" value="1"/>
</dbReference>
<dbReference type="RefSeq" id="WP_188758912.1">
    <property type="nucleotide sequence ID" value="NZ_BMJB01000001.1"/>
</dbReference>
<dbReference type="GO" id="GO:0004065">
    <property type="term" value="F:arylsulfatase activity"/>
    <property type="evidence" value="ECO:0007669"/>
    <property type="project" value="TreeGrafter"/>
</dbReference>
<reference evidence="5" key="2">
    <citation type="submission" date="2020-09" db="EMBL/GenBank/DDBJ databases">
        <authorList>
            <person name="Sun Q."/>
            <person name="Zhou Y."/>
        </authorList>
    </citation>
    <scope>NUCLEOTIDE SEQUENCE</scope>
    <source>
        <strain evidence="5">CGMCC 1.15447</strain>
    </source>
</reference>
<dbReference type="InterPro" id="IPR050738">
    <property type="entry name" value="Sulfatase"/>
</dbReference>
<dbReference type="EMBL" id="BMJB01000001">
    <property type="protein sequence ID" value="GGA66154.1"/>
    <property type="molecule type" value="Genomic_DNA"/>
</dbReference>
<proteinExistence type="inferred from homology"/>
<keyword evidence="3" id="KW-0732">Signal</keyword>
<dbReference type="Proteomes" id="UP000648801">
    <property type="component" value="Unassembled WGS sequence"/>
</dbReference>
<dbReference type="PANTHER" id="PTHR42693">
    <property type="entry name" value="ARYLSULFATASE FAMILY MEMBER"/>
    <property type="match status" value="1"/>
</dbReference>
<evidence type="ECO:0000259" key="4">
    <source>
        <dbReference type="Pfam" id="PF00884"/>
    </source>
</evidence>
<feature type="region of interest" description="Disordered" evidence="2">
    <location>
        <begin position="467"/>
        <end position="497"/>
    </location>
</feature>
<keyword evidence="6" id="KW-1185">Reference proteome</keyword>
<organism evidence="5 6">
    <name type="scientific">Edaphobacter acidisoli</name>
    <dbReference type="NCBI Taxonomy" id="2040573"/>
    <lineage>
        <taxon>Bacteria</taxon>
        <taxon>Pseudomonadati</taxon>
        <taxon>Acidobacteriota</taxon>
        <taxon>Terriglobia</taxon>
        <taxon>Terriglobales</taxon>
        <taxon>Acidobacteriaceae</taxon>
        <taxon>Edaphobacter</taxon>
    </lineage>
</organism>
<accession>A0A916RR26</accession>
<dbReference type="Pfam" id="PF00884">
    <property type="entry name" value="Sulfatase"/>
    <property type="match status" value="1"/>
</dbReference>